<sequence length="429" mass="46845">MNPIELFSVKDGTLSVGGTNVKDILSKTGSPLYLYNAAIMRRQYRRLKSELPGGVSVHYSIKANPNKAVAKLFCQAGAGAEVASEAELRLALSAGFKPGKIIFAGPGKSKKEVEIAVKKKIGSINIESETELERVLRASGASSGRKYVNPTRIAFRVNLDFVDDSGYEVMIGGPRKFGIDDDAIRPLVEKAMNDSRVEVTGFHCFAGTQINEAKTLTSAYRTFARWAVKLSESLKMDVKTLNFGGGLGIPFKENEQELNIRALGQAFAKIKNIVQKSKYCRNTKFLLEPGRYLVGPSGVYISTVTDIKVSKGKTFVITDGGIHHALIPIVLNNSYPTAILNKMNRRKIANVTVAGPLCASSDQFSRELKLPKPEIGDLIGVFNSGAYGYTAGMVYFLSHPTPAEVMVDNGKLYLIREPKRPESGICRRI</sequence>
<dbReference type="PRINTS" id="PR01181">
    <property type="entry name" value="DAPDCRBXLASE"/>
</dbReference>
<dbReference type="PANTHER" id="PTHR43727:SF2">
    <property type="entry name" value="GROUP IV DECARBOXYLASE"/>
    <property type="match status" value="1"/>
</dbReference>
<gene>
    <name evidence="6" type="ORF">MNBD_NITROSPINAE04-1049</name>
</gene>
<keyword evidence="3" id="KW-0663">Pyridoxal phosphate</keyword>
<proteinExistence type="predicted"/>
<comment type="cofactor">
    <cofactor evidence="1">
        <name>pyridoxal 5'-phosphate</name>
        <dbReference type="ChEBI" id="CHEBI:597326"/>
    </cofactor>
</comment>
<dbReference type="SUPFAM" id="SSF51419">
    <property type="entry name" value="PLP-binding barrel"/>
    <property type="match status" value="1"/>
</dbReference>
<protein>
    <submittedName>
        <fullName evidence="6">Diaminopimelate decarboxylase</fullName>
        <ecNumber evidence="6">4.1.1.20</ecNumber>
    </submittedName>
</protein>
<dbReference type="NCBIfam" id="TIGR01048">
    <property type="entry name" value="lysA"/>
    <property type="match status" value="1"/>
</dbReference>
<dbReference type="InterPro" id="IPR002986">
    <property type="entry name" value="DAP_deCOOHase_LysA"/>
</dbReference>
<dbReference type="EMBL" id="UOGA01000270">
    <property type="protein sequence ID" value="VAX24309.1"/>
    <property type="molecule type" value="Genomic_DNA"/>
</dbReference>
<dbReference type="Gene3D" id="2.40.37.10">
    <property type="entry name" value="Lyase, Ornithine Decarboxylase, Chain A, domain 1"/>
    <property type="match status" value="1"/>
</dbReference>
<dbReference type="GO" id="GO:0008836">
    <property type="term" value="F:diaminopimelate decarboxylase activity"/>
    <property type="evidence" value="ECO:0007669"/>
    <property type="project" value="UniProtKB-EC"/>
</dbReference>
<evidence type="ECO:0000256" key="4">
    <source>
        <dbReference type="ARBA" id="ARBA00023239"/>
    </source>
</evidence>
<dbReference type="InterPro" id="IPR009006">
    <property type="entry name" value="Ala_racemase/Decarboxylase_C"/>
</dbReference>
<evidence type="ECO:0000256" key="3">
    <source>
        <dbReference type="ARBA" id="ARBA00022898"/>
    </source>
</evidence>
<dbReference type="GO" id="GO:0009089">
    <property type="term" value="P:lysine biosynthetic process via diaminopimelate"/>
    <property type="evidence" value="ECO:0007669"/>
    <property type="project" value="InterPro"/>
</dbReference>
<dbReference type="InterPro" id="IPR022644">
    <property type="entry name" value="De-COase2_N"/>
</dbReference>
<feature type="domain" description="Orn/DAP/Arg decarboxylase 2 N-terminal" evidence="5">
    <location>
        <begin position="40"/>
        <end position="294"/>
    </location>
</feature>
<keyword evidence="2" id="KW-0210">Decarboxylase</keyword>
<dbReference type="AlphaFoldDB" id="A0A3B1C293"/>
<dbReference type="PRINTS" id="PR01179">
    <property type="entry name" value="ODADCRBXLASE"/>
</dbReference>
<evidence type="ECO:0000256" key="2">
    <source>
        <dbReference type="ARBA" id="ARBA00022793"/>
    </source>
</evidence>
<dbReference type="Pfam" id="PF02784">
    <property type="entry name" value="Orn_Arg_deC_N"/>
    <property type="match status" value="1"/>
</dbReference>
<keyword evidence="4 6" id="KW-0456">Lyase</keyword>
<dbReference type="PANTHER" id="PTHR43727">
    <property type="entry name" value="DIAMINOPIMELATE DECARBOXYLASE"/>
    <property type="match status" value="1"/>
</dbReference>
<dbReference type="EC" id="4.1.1.20" evidence="6"/>
<evidence type="ECO:0000256" key="1">
    <source>
        <dbReference type="ARBA" id="ARBA00001933"/>
    </source>
</evidence>
<evidence type="ECO:0000313" key="6">
    <source>
        <dbReference type="EMBL" id="VAX24309.1"/>
    </source>
</evidence>
<reference evidence="6" key="1">
    <citation type="submission" date="2018-06" db="EMBL/GenBank/DDBJ databases">
        <authorList>
            <person name="Zhirakovskaya E."/>
        </authorList>
    </citation>
    <scope>NUCLEOTIDE SEQUENCE</scope>
</reference>
<accession>A0A3B1C293</accession>
<dbReference type="SUPFAM" id="SSF50621">
    <property type="entry name" value="Alanine racemase C-terminal domain-like"/>
    <property type="match status" value="1"/>
</dbReference>
<evidence type="ECO:0000259" key="5">
    <source>
        <dbReference type="Pfam" id="PF02784"/>
    </source>
</evidence>
<dbReference type="Gene3D" id="3.20.20.10">
    <property type="entry name" value="Alanine racemase"/>
    <property type="match status" value="1"/>
</dbReference>
<dbReference type="FunFam" id="3.20.20.10:FF:000003">
    <property type="entry name" value="Diaminopimelate decarboxylase"/>
    <property type="match status" value="1"/>
</dbReference>
<dbReference type="InterPro" id="IPR000183">
    <property type="entry name" value="Orn/DAP/Arg_de-COase"/>
</dbReference>
<dbReference type="InterPro" id="IPR029066">
    <property type="entry name" value="PLP-binding_barrel"/>
</dbReference>
<organism evidence="6">
    <name type="scientific">hydrothermal vent metagenome</name>
    <dbReference type="NCBI Taxonomy" id="652676"/>
    <lineage>
        <taxon>unclassified sequences</taxon>
        <taxon>metagenomes</taxon>
        <taxon>ecological metagenomes</taxon>
    </lineage>
</organism>
<name>A0A3B1C293_9ZZZZ</name>